<sequence>MLHTKPASKAVYIWYILDVTSLSMVNVACLQLIQMLLASHYHVPMEEVREKLVVVTTFASILQYMAATLVVPIYSLVIKRFSPWVIIFFTWLGEQYMLVLSILAFLYPANASQIVHFIVYSISLLQGLSGAGPSIHAGWKAIAHASYIDEPFVLFITSIPIFSFFLGPFFASYLLFHISLFQLYLVAWLLHFVSGVAFSLIFYHSPTYSASSLETQPLFASFEVAEEVNCPGSFPSEDQVHRQHLSLHLISSLYKKYIKNINDVLFNSYFFQLTPTCRWLLMSFVFYMPSSVFFNYYVQYLLNVTKFPLEKVTFISSLQTFGSLVTCSILTYLSAFDHLTIQTFHYILIGGTLTLSILTMAYYTALNSFIPFLAFFHGMSRSMEPIFHSLLTIHAPLSSLQAYWRISAIFEAFATCFSYICLAYFYLQGTERRHLLFFLGPALLTLLSCFSSLLFHRYSS</sequence>
<feature type="transmembrane region" description="Helical" evidence="1">
    <location>
        <begin position="181"/>
        <end position="203"/>
    </location>
</feature>
<dbReference type="EMBL" id="KE546994">
    <property type="protein sequence ID" value="EPY49892.1"/>
    <property type="molecule type" value="Genomic_DNA"/>
</dbReference>
<keyword evidence="1" id="KW-1133">Transmembrane helix</keyword>
<proteinExistence type="predicted"/>
<evidence type="ECO:0000256" key="1">
    <source>
        <dbReference type="SAM" id="Phobius"/>
    </source>
</evidence>
<keyword evidence="1" id="KW-0472">Membrane</keyword>
<dbReference type="SUPFAM" id="SSF103473">
    <property type="entry name" value="MFS general substrate transporter"/>
    <property type="match status" value="1"/>
</dbReference>
<feature type="transmembrane region" description="Helical" evidence="1">
    <location>
        <begin position="152"/>
        <end position="175"/>
    </location>
</feature>
<keyword evidence="1" id="KW-0812">Transmembrane</keyword>
<protein>
    <submittedName>
        <fullName evidence="2">Uncharacterized protein</fullName>
    </submittedName>
</protein>
<feature type="transmembrane region" description="Helical" evidence="1">
    <location>
        <begin position="402"/>
        <end position="427"/>
    </location>
</feature>
<dbReference type="OMA" id="SMEPIFH"/>
<feature type="transmembrane region" description="Helical" evidence="1">
    <location>
        <begin position="12"/>
        <end position="33"/>
    </location>
</feature>
<gene>
    <name evidence="2" type="ORF">SPOG_03363</name>
</gene>
<feature type="transmembrane region" description="Helical" evidence="1">
    <location>
        <begin position="113"/>
        <end position="131"/>
    </location>
</feature>
<organism evidence="2 3">
    <name type="scientific">Schizosaccharomyces cryophilus (strain OY26 / ATCC MYA-4695 / CBS 11777 / NBRC 106824 / NRRL Y48691)</name>
    <name type="common">Fission yeast</name>
    <dbReference type="NCBI Taxonomy" id="653667"/>
    <lineage>
        <taxon>Eukaryota</taxon>
        <taxon>Fungi</taxon>
        <taxon>Dikarya</taxon>
        <taxon>Ascomycota</taxon>
        <taxon>Taphrinomycotina</taxon>
        <taxon>Schizosaccharomycetes</taxon>
        <taxon>Schizosaccharomycetales</taxon>
        <taxon>Schizosaccharomycetaceae</taxon>
        <taxon>Schizosaccharomyces</taxon>
    </lineage>
</organism>
<feature type="transmembrane region" description="Helical" evidence="1">
    <location>
        <begin position="318"/>
        <end position="336"/>
    </location>
</feature>
<name>S9WYX4_SCHCR</name>
<feature type="transmembrane region" description="Helical" evidence="1">
    <location>
        <begin position="343"/>
        <end position="363"/>
    </location>
</feature>
<dbReference type="Proteomes" id="UP000015464">
    <property type="component" value="Unassembled WGS sequence"/>
</dbReference>
<evidence type="ECO:0000313" key="2">
    <source>
        <dbReference type="EMBL" id="EPY49892.1"/>
    </source>
</evidence>
<feature type="transmembrane region" description="Helical" evidence="1">
    <location>
        <begin position="84"/>
        <end position="107"/>
    </location>
</feature>
<dbReference type="InterPro" id="IPR036259">
    <property type="entry name" value="MFS_trans_sf"/>
</dbReference>
<dbReference type="AlphaFoldDB" id="S9WYX4"/>
<evidence type="ECO:0000313" key="3">
    <source>
        <dbReference type="Proteomes" id="UP000015464"/>
    </source>
</evidence>
<dbReference type="OrthoDB" id="5363795at2759"/>
<reference evidence="2 3" key="1">
    <citation type="journal article" date="2011" name="Science">
        <title>Comparative functional genomics of the fission yeasts.</title>
        <authorList>
            <person name="Rhind N."/>
            <person name="Chen Z."/>
            <person name="Yassour M."/>
            <person name="Thompson D.A."/>
            <person name="Haas B.J."/>
            <person name="Habib N."/>
            <person name="Wapinski I."/>
            <person name="Roy S."/>
            <person name="Lin M.F."/>
            <person name="Heiman D.I."/>
            <person name="Young S.K."/>
            <person name="Furuya K."/>
            <person name="Guo Y."/>
            <person name="Pidoux A."/>
            <person name="Chen H.M."/>
            <person name="Robbertse B."/>
            <person name="Goldberg J.M."/>
            <person name="Aoki K."/>
            <person name="Bayne E.H."/>
            <person name="Berlin A.M."/>
            <person name="Desjardins C.A."/>
            <person name="Dobbs E."/>
            <person name="Dukaj L."/>
            <person name="Fan L."/>
            <person name="FitzGerald M.G."/>
            <person name="French C."/>
            <person name="Gujja S."/>
            <person name="Hansen K."/>
            <person name="Keifenheim D."/>
            <person name="Levin J.Z."/>
            <person name="Mosher R.A."/>
            <person name="Mueller C.A."/>
            <person name="Pfiffner J."/>
            <person name="Priest M."/>
            <person name="Russ C."/>
            <person name="Smialowska A."/>
            <person name="Swoboda P."/>
            <person name="Sykes S.M."/>
            <person name="Vaughn M."/>
            <person name="Vengrova S."/>
            <person name="Yoder R."/>
            <person name="Zeng Q."/>
            <person name="Allshire R."/>
            <person name="Baulcombe D."/>
            <person name="Birren B.W."/>
            <person name="Brown W."/>
            <person name="Ekwall K."/>
            <person name="Kellis M."/>
            <person name="Leatherwood J."/>
            <person name="Levin H."/>
            <person name="Margalit H."/>
            <person name="Martienssen R."/>
            <person name="Nieduszynski C.A."/>
            <person name="Spatafora J.W."/>
            <person name="Friedman N."/>
            <person name="Dalgaard J.Z."/>
            <person name="Baumann P."/>
            <person name="Niki H."/>
            <person name="Regev A."/>
            <person name="Nusbaum C."/>
        </authorList>
    </citation>
    <scope>NUCLEOTIDE SEQUENCE [LARGE SCALE GENOMIC DNA]</scope>
    <source>
        <strain evidence="3">OY26 / ATCC MYA-4695 / CBS 11777 / NBRC 106824 / NRRL Y48691</strain>
    </source>
</reference>
<feature type="transmembrane region" description="Helical" evidence="1">
    <location>
        <begin position="279"/>
        <end position="298"/>
    </location>
</feature>
<dbReference type="RefSeq" id="XP_013025231.1">
    <property type="nucleotide sequence ID" value="XM_013169777.1"/>
</dbReference>
<feature type="transmembrane region" description="Helical" evidence="1">
    <location>
        <begin position="53"/>
        <end position="77"/>
    </location>
</feature>
<dbReference type="GeneID" id="25037680"/>
<feature type="transmembrane region" description="Helical" evidence="1">
    <location>
        <begin position="434"/>
        <end position="455"/>
    </location>
</feature>
<accession>S9WYX4</accession>
<dbReference type="HOGENOM" id="CLU_584164_0_0_1"/>
<keyword evidence="3" id="KW-1185">Reference proteome</keyword>